<keyword evidence="4" id="KW-1185">Reference proteome</keyword>
<dbReference type="RefSeq" id="WP_012645665.1">
    <property type="nucleotide sequence ID" value="NC_011979.1"/>
</dbReference>
<sequence>MGIASILTTAVRGVAWGQVANMALQYGPEILKKIKERRQPQQPGEEETVPIIEQLQGRIGELEAALVKQQELIKEQARTIDVLEEAVKTLQARLKIAILLAAGFGLLSLVLAAFLIRA</sequence>
<feature type="transmembrane region" description="Helical" evidence="2">
    <location>
        <begin position="96"/>
        <end position="116"/>
    </location>
</feature>
<keyword evidence="2" id="KW-0812">Transmembrane</keyword>
<evidence type="ECO:0000313" key="3">
    <source>
        <dbReference type="EMBL" id="ACM18936.1"/>
    </source>
</evidence>
<feature type="coiled-coil region" evidence="1">
    <location>
        <begin position="52"/>
        <end position="93"/>
    </location>
</feature>
<dbReference type="AlphaFoldDB" id="B9LZX2"/>
<dbReference type="Proteomes" id="UP000007721">
    <property type="component" value="Chromosome"/>
</dbReference>
<evidence type="ECO:0000256" key="2">
    <source>
        <dbReference type="SAM" id="Phobius"/>
    </source>
</evidence>
<dbReference type="STRING" id="316067.Geob_0569"/>
<dbReference type="EMBL" id="CP001390">
    <property type="protein sequence ID" value="ACM18936.1"/>
    <property type="molecule type" value="Genomic_DNA"/>
</dbReference>
<keyword evidence="2" id="KW-0472">Membrane</keyword>
<keyword evidence="2" id="KW-1133">Transmembrane helix</keyword>
<evidence type="ECO:0000313" key="4">
    <source>
        <dbReference type="Proteomes" id="UP000007721"/>
    </source>
</evidence>
<evidence type="ECO:0000256" key="1">
    <source>
        <dbReference type="SAM" id="Coils"/>
    </source>
</evidence>
<name>B9LZX2_GEODF</name>
<proteinExistence type="predicted"/>
<reference evidence="3 4" key="1">
    <citation type="submission" date="2009-01" db="EMBL/GenBank/DDBJ databases">
        <title>Complete sequence of Geobacter sp. FRC-32.</title>
        <authorList>
            <consortium name="US DOE Joint Genome Institute"/>
            <person name="Lucas S."/>
            <person name="Copeland A."/>
            <person name="Lapidus A."/>
            <person name="Glavina del Rio T."/>
            <person name="Dalin E."/>
            <person name="Tice H."/>
            <person name="Bruce D."/>
            <person name="Goodwin L."/>
            <person name="Pitluck S."/>
            <person name="Saunders E."/>
            <person name="Brettin T."/>
            <person name="Detter J.C."/>
            <person name="Han C."/>
            <person name="Larimer F."/>
            <person name="Land M."/>
            <person name="Hauser L."/>
            <person name="Kyrpides N."/>
            <person name="Ovchinnikova G."/>
            <person name="Kostka J."/>
            <person name="Richardson P."/>
        </authorList>
    </citation>
    <scope>NUCLEOTIDE SEQUENCE [LARGE SCALE GENOMIC DNA]</scope>
    <source>
        <strain evidence="4">DSM 22248 / JCM 15807 / FRC-32</strain>
    </source>
</reference>
<keyword evidence="1" id="KW-0175">Coiled coil</keyword>
<organism evidence="3 4">
    <name type="scientific">Geotalea daltonii (strain DSM 22248 / JCM 15807 / FRC-32)</name>
    <name type="common">Geobacter daltonii</name>
    <dbReference type="NCBI Taxonomy" id="316067"/>
    <lineage>
        <taxon>Bacteria</taxon>
        <taxon>Pseudomonadati</taxon>
        <taxon>Thermodesulfobacteriota</taxon>
        <taxon>Desulfuromonadia</taxon>
        <taxon>Geobacterales</taxon>
        <taxon>Geobacteraceae</taxon>
        <taxon>Geotalea</taxon>
    </lineage>
</organism>
<accession>B9LZX2</accession>
<dbReference type="KEGG" id="geo:Geob_0569"/>
<dbReference type="OrthoDB" id="9986790at2"/>
<protein>
    <submittedName>
        <fullName evidence="3">Uncharacterized protein</fullName>
    </submittedName>
</protein>
<gene>
    <name evidence="3" type="ordered locus">Geob_0569</name>
</gene>
<dbReference type="HOGENOM" id="CLU_2069743_0_0_7"/>